<dbReference type="PANTHER" id="PTHR11042:SF190">
    <property type="entry name" value="MITOSIS INHIBITOR PROTEIN KINASE MIK1"/>
    <property type="match status" value="1"/>
</dbReference>
<evidence type="ECO:0000256" key="6">
    <source>
        <dbReference type="PROSITE-ProRule" id="PRU10141"/>
    </source>
</evidence>
<protein>
    <submittedName>
        <fullName evidence="9">Kinase-like domain-containing protein</fullName>
    </submittedName>
</protein>
<feature type="compositionally biased region" description="Basic residues" evidence="7">
    <location>
        <begin position="112"/>
        <end position="123"/>
    </location>
</feature>
<feature type="region of interest" description="Disordered" evidence="7">
    <location>
        <begin position="89"/>
        <end position="125"/>
    </location>
</feature>
<dbReference type="GO" id="GO:0110031">
    <property type="term" value="P:negative regulation of G2/MI transition of meiotic cell cycle"/>
    <property type="evidence" value="ECO:0007669"/>
    <property type="project" value="TreeGrafter"/>
</dbReference>
<keyword evidence="1" id="KW-0808">Transferase</keyword>
<evidence type="ECO:0000259" key="8">
    <source>
        <dbReference type="PROSITE" id="PS50011"/>
    </source>
</evidence>
<feature type="compositionally biased region" description="Acidic residues" evidence="7">
    <location>
        <begin position="214"/>
        <end position="225"/>
    </location>
</feature>
<feature type="binding site" evidence="6">
    <location>
        <position position="610"/>
    </location>
    <ligand>
        <name>ATP</name>
        <dbReference type="ChEBI" id="CHEBI:30616"/>
    </ligand>
</feature>
<dbReference type="GO" id="GO:0005634">
    <property type="term" value="C:nucleus"/>
    <property type="evidence" value="ECO:0007669"/>
    <property type="project" value="TreeGrafter"/>
</dbReference>
<dbReference type="Gene3D" id="1.10.510.10">
    <property type="entry name" value="Transferase(Phosphotransferase) domain 1"/>
    <property type="match status" value="1"/>
</dbReference>
<feature type="domain" description="Protein kinase" evidence="8">
    <location>
        <begin position="578"/>
        <end position="846"/>
    </location>
</feature>
<evidence type="ECO:0000256" key="5">
    <source>
        <dbReference type="ARBA" id="ARBA00037982"/>
    </source>
</evidence>
<keyword evidence="4 6" id="KW-0067">ATP-binding</keyword>
<feature type="compositionally biased region" description="Polar residues" evidence="7">
    <location>
        <begin position="504"/>
        <end position="516"/>
    </location>
</feature>
<evidence type="ECO:0000313" key="10">
    <source>
        <dbReference type="Proteomes" id="UP000772434"/>
    </source>
</evidence>
<feature type="compositionally biased region" description="Low complexity" evidence="7">
    <location>
        <begin position="153"/>
        <end position="175"/>
    </location>
</feature>
<sequence>MDDEAQGDALFLGGDLLNASGRGRVGAALRLAGKGRKDEEVAEAVSPGGHVVKRRARARPLSDELLSTTVPRFSIPKTAASNVVTFPTASSQFRERASPSSSSSSEAGSPVPRRRVSGLHQPKRAPFARVDSATLFFGGPAVASAPLVSPSLSRRVTASVSSDAADSPFAPSSRPKMMNRHSYSGDGSLTPSWRHTQSAMSPQTSPPLSHAAEDTESYDTDDDDPMMVDLPTNSSFVLNITEDTPSPKRICRRSDQISQKYTRDSGIALSEDEDMGYVESSTSSEQLSAMPQASSSVSSLYSDFEEGLVTPGVAPRSNSGWPDAVIVSGSDDSGCGSVDVDAFILRTLAAAAKGTQEVKKAPGTPVKKSKVSYLAGQRPWQSAMAHKVGFGAHAEEKTTKKVPRKSMPAAFPLLGRKSSKSLLDPGTDSESDYDDSPSNRKEKYVGLGIGLPSLSKEGAPRNRWLMRRTSSGAFSSGSDSMSIGSTPTRNRLGDHLRPSGSPHLPTQSQSTSQTRLKLSPARSASSSSNSSSVTSPSILRKLPIPEGQKYGAPRFSGRARRLSQPTHQQRPGRFEQQFVEIAEVGSGEFGKVLKVRTKHDISEECFAIKKSKRFEGVKHRLRLREEVETLQHLTEIGGGLRHPNVLAFIDAWEEDEQLFIWTELCEGGNFANFLWEYGRVFPRLDQARVWKIIVELSNGLKFIHDSGVIHLDLKPANIFLTSEGRFKIGDFGMASLWPRPRPSGDGGGGGGSFEREGDKLYLAPEVLQGKYGKAADMFSFGMTILETASNIVVPDQGEAWHRLRKEDFSQVDLEDSPEVLRLVQQMMRTNPSLRVGIYGVYNHPVVTRARVRMEQAYNTAKRAGTSLFAASPLASASEEFLPAILDI</sequence>
<dbReference type="Pfam" id="PF00069">
    <property type="entry name" value="Pkinase"/>
    <property type="match status" value="1"/>
</dbReference>
<dbReference type="GO" id="GO:0004713">
    <property type="term" value="F:protein tyrosine kinase activity"/>
    <property type="evidence" value="ECO:0007669"/>
    <property type="project" value="TreeGrafter"/>
</dbReference>
<gene>
    <name evidence="9" type="ORF">BDP27DRAFT_1271642</name>
</gene>
<keyword evidence="3 9" id="KW-0418">Kinase</keyword>
<dbReference type="GO" id="GO:0005524">
    <property type="term" value="F:ATP binding"/>
    <property type="evidence" value="ECO:0007669"/>
    <property type="project" value="UniProtKB-UniRule"/>
</dbReference>
<dbReference type="PROSITE" id="PS00108">
    <property type="entry name" value="PROTEIN_KINASE_ST"/>
    <property type="match status" value="1"/>
</dbReference>
<name>A0A9P5PI02_9AGAR</name>
<dbReference type="PROSITE" id="PS00107">
    <property type="entry name" value="PROTEIN_KINASE_ATP"/>
    <property type="match status" value="1"/>
</dbReference>
<dbReference type="InterPro" id="IPR050339">
    <property type="entry name" value="CC_SR_Kinase"/>
</dbReference>
<evidence type="ECO:0000256" key="3">
    <source>
        <dbReference type="ARBA" id="ARBA00022777"/>
    </source>
</evidence>
<evidence type="ECO:0000256" key="7">
    <source>
        <dbReference type="SAM" id="MobiDB-lite"/>
    </source>
</evidence>
<dbReference type="InterPro" id="IPR008271">
    <property type="entry name" value="Ser/Thr_kinase_AS"/>
</dbReference>
<comment type="similarity">
    <text evidence="5">Belongs to the protein kinase superfamily. Ser/Thr protein kinase family. GCN2 subfamily.</text>
</comment>
<reference evidence="9" key="1">
    <citation type="submission" date="2020-11" db="EMBL/GenBank/DDBJ databases">
        <authorList>
            <consortium name="DOE Joint Genome Institute"/>
            <person name="Ahrendt S."/>
            <person name="Riley R."/>
            <person name="Andreopoulos W."/>
            <person name="Labutti K."/>
            <person name="Pangilinan J."/>
            <person name="Ruiz-Duenas F.J."/>
            <person name="Barrasa J.M."/>
            <person name="Sanchez-Garcia M."/>
            <person name="Camarero S."/>
            <person name="Miyauchi S."/>
            <person name="Serrano A."/>
            <person name="Linde D."/>
            <person name="Babiker R."/>
            <person name="Drula E."/>
            <person name="Ayuso-Fernandez I."/>
            <person name="Pacheco R."/>
            <person name="Padilla G."/>
            <person name="Ferreira P."/>
            <person name="Barriuso J."/>
            <person name="Kellner H."/>
            <person name="Castanera R."/>
            <person name="Alfaro M."/>
            <person name="Ramirez L."/>
            <person name="Pisabarro A.G."/>
            <person name="Kuo A."/>
            <person name="Tritt A."/>
            <person name="Lipzen A."/>
            <person name="He G."/>
            <person name="Yan M."/>
            <person name="Ng V."/>
            <person name="Cullen D."/>
            <person name="Martin F."/>
            <person name="Rosso M.-N."/>
            <person name="Henrissat B."/>
            <person name="Hibbett D."/>
            <person name="Martinez A.T."/>
            <person name="Grigoriev I.V."/>
        </authorList>
    </citation>
    <scope>NUCLEOTIDE SEQUENCE</scope>
    <source>
        <strain evidence="9">AH 40177</strain>
    </source>
</reference>
<dbReference type="Gene3D" id="3.30.200.20">
    <property type="entry name" value="Phosphorylase Kinase, domain 1"/>
    <property type="match status" value="1"/>
</dbReference>
<organism evidence="9 10">
    <name type="scientific">Rhodocollybia butyracea</name>
    <dbReference type="NCBI Taxonomy" id="206335"/>
    <lineage>
        <taxon>Eukaryota</taxon>
        <taxon>Fungi</taxon>
        <taxon>Dikarya</taxon>
        <taxon>Basidiomycota</taxon>
        <taxon>Agaricomycotina</taxon>
        <taxon>Agaricomycetes</taxon>
        <taxon>Agaricomycetidae</taxon>
        <taxon>Agaricales</taxon>
        <taxon>Marasmiineae</taxon>
        <taxon>Omphalotaceae</taxon>
        <taxon>Rhodocollybia</taxon>
    </lineage>
</organism>
<accession>A0A9P5PI02</accession>
<feature type="compositionally biased region" description="Polar residues" evidence="7">
    <location>
        <begin position="181"/>
        <end position="207"/>
    </location>
</feature>
<feature type="compositionally biased region" description="Low complexity" evidence="7">
    <location>
        <begin position="519"/>
        <end position="537"/>
    </location>
</feature>
<dbReference type="InterPro" id="IPR017441">
    <property type="entry name" value="Protein_kinase_ATP_BS"/>
</dbReference>
<dbReference type="PROSITE" id="PS50011">
    <property type="entry name" value="PROTEIN_KINASE_DOM"/>
    <property type="match status" value="1"/>
</dbReference>
<dbReference type="EMBL" id="JADNRY010000172">
    <property type="protein sequence ID" value="KAF9062440.1"/>
    <property type="molecule type" value="Genomic_DNA"/>
</dbReference>
<proteinExistence type="inferred from homology"/>
<feature type="compositionally biased region" description="Low complexity" evidence="7">
    <location>
        <begin position="98"/>
        <end position="110"/>
    </location>
</feature>
<feature type="compositionally biased region" description="Low complexity" evidence="7">
    <location>
        <begin position="470"/>
        <end position="485"/>
    </location>
</feature>
<feature type="region of interest" description="Disordered" evidence="7">
    <location>
        <begin position="394"/>
        <end position="444"/>
    </location>
</feature>
<keyword evidence="2 6" id="KW-0547">Nucleotide-binding</keyword>
<dbReference type="SUPFAM" id="SSF56112">
    <property type="entry name" value="Protein kinase-like (PK-like)"/>
    <property type="match status" value="1"/>
</dbReference>
<evidence type="ECO:0000256" key="1">
    <source>
        <dbReference type="ARBA" id="ARBA00022679"/>
    </source>
</evidence>
<feature type="region of interest" description="Disordered" evidence="7">
    <location>
        <begin position="469"/>
        <end position="574"/>
    </location>
</feature>
<evidence type="ECO:0000256" key="2">
    <source>
        <dbReference type="ARBA" id="ARBA00022741"/>
    </source>
</evidence>
<keyword evidence="10" id="KW-1185">Reference proteome</keyword>
<dbReference type="Proteomes" id="UP000772434">
    <property type="component" value="Unassembled WGS sequence"/>
</dbReference>
<comment type="caution">
    <text evidence="9">The sequence shown here is derived from an EMBL/GenBank/DDBJ whole genome shotgun (WGS) entry which is preliminary data.</text>
</comment>
<evidence type="ECO:0000256" key="4">
    <source>
        <dbReference type="ARBA" id="ARBA00022840"/>
    </source>
</evidence>
<dbReference type="GO" id="GO:0005737">
    <property type="term" value="C:cytoplasm"/>
    <property type="evidence" value="ECO:0007669"/>
    <property type="project" value="TreeGrafter"/>
</dbReference>
<feature type="region of interest" description="Disordered" evidence="7">
    <location>
        <begin position="143"/>
        <end position="225"/>
    </location>
</feature>
<dbReference type="InterPro" id="IPR011009">
    <property type="entry name" value="Kinase-like_dom_sf"/>
</dbReference>
<dbReference type="InterPro" id="IPR000719">
    <property type="entry name" value="Prot_kinase_dom"/>
</dbReference>
<dbReference type="OrthoDB" id="5337378at2759"/>
<dbReference type="AlphaFoldDB" id="A0A9P5PI02"/>
<evidence type="ECO:0000313" key="9">
    <source>
        <dbReference type="EMBL" id="KAF9062440.1"/>
    </source>
</evidence>
<dbReference type="PANTHER" id="PTHR11042">
    <property type="entry name" value="EUKARYOTIC TRANSLATION INITIATION FACTOR 2-ALPHA KINASE EIF2-ALPHA KINASE -RELATED"/>
    <property type="match status" value="1"/>
</dbReference>
<dbReference type="SMART" id="SM00220">
    <property type="entry name" value="S_TKc"/>
    <property type="match status" value="1"/>
</dbReference>